<feature type="transmembrane region" description="Helical" evidence="2">
    <location>
        <begin position="380"/>
        <end position="398"/>
    </location>
</feature>
<feature type="region of interest" description="Disordered" evidence="1">
    <location>
        <begin position="77"/>
        <end position="99"/>
    </location>
</feature>
<feature type="transmembrane region" description="Helical" evidence="2">
    <location>
        <begin position="188"/>
        <end position="207"/>
    </location>
</feature>
<reference evidence="3 4" key="1">
    <citation type="submission" date="2019-03" db="EMBL/GenBank/DDBJ databases">
        <title>Genomic Encyclopedia of Type Strains, Phase IV (KMG-IV): sequencing the most valuable type-strain genomes for metagenomic binning, comparative biology and taxonomic classification.</title>
        <authorList>
            <person name="Goeker M."/>
        </authorList>
    </citation>
    <scope>NUCLEOTIDE SEQUENCE [LARGE SCALE GENOMIC DNA]</scope>
    <source>
        <strain evidence="3 4">DSM 203</strain>
    </source>
</reference>
<dbReference type="Proteomes" id="UP000295247">
    <property type="component" value="Unassembled WGS sequence"/>
</dbReference>
<dbReference type="NCBIfam" id="NF041043">
    <property type="entry name" value="BPSS1780_fam"/>
    <property type="match status" value="1"/>
</dbReference>
<feature type="transmembrane region" description="Helical" evidence="2">
    <location>
        <begin position="357"/>
        <end position="374"/>
    </location>
</feature>
<gene>
    <name evidence="3" type="ORF">EDC29_101574</name>
</gene>
<evidence type="ECO:0000256" key="1">
    <source>
        <dbReference type="SAM" id="MobiDB-lite"/>
    </source>
</evidence>
<accession>A0A4R4AL52</accession>
<name>A0A4R4AL52_MARGR</name>
<organism evidence="3 4">
    <name type="scientific">Marichromatium gracile</name>
    <name type="common">Chromatium gracile</name>
    <dbReference type="NCBI Taxonomy" id="1048"/>
    <lineage>
        <taxon>Bacteria</taxon>
        <taxon>Pseudomonadati</taxon>
        <taxon>Pseudomonadota</taxon>
        <taxon>Gammaproteobacteria</taxon>
        <taxon>Chromatiales</taxon>
        <taxon>Chromatiaceae</taxon>
        <taxon>Marichromatium</taxon>
    </lineage>
</organism>
<dbReference type="InterPro" id="IPR047798">
    <property type="entry name" value="BPSS1780-like"/>
</dbReference>
<keyword evidence="2" id="KW-0472">Membrane</keyword>
<sequence length="404" mass="43049">MEARYRIVFTGELAPGKKVQTVVPELAAKFRMRKEQAREILLGGAEQTLKHDLPEHKAERYREALEAIGLMVRIERQDTPQEAPETAVPARDERPSMSGATRCPKCGALEVSPVTGVCQACGVVAERYQANQTRTETADPYAPPQADLTPPPRADAGDDQLQDPVAVGAGRGWGWVADGWSLFRAQPLPWIGALVLFYLILIVANLVPVVGSLASTVLGPMFTGGLMLGAHAQYRGERFSVAHLFAGFSTRPGPLALIGVLYLVLTIAIVAVIMLLMVGLGLGAAAFTPMTGAPFDPAAVDPMATMAPGVVLGMVAVVALLIIPLVMATLFAPALVAIEGVAVLRAFKLSFTGCLRNLLPFLVYGLVAFGLLILGSIPLMLGLLVVIPLLVIAIYQAYRDIYYG</sequence>
<comment type="caution">
    <text evidence="3">The sequence shown here is derived from an EMBL/GenBank/DDBJ whole genome shotgun (WGS) entry which is preliminary data.</text>
</comment>
<keyword evidence="2" id="KW-1133">Transmembrane helix</keyword>
<feature type="transmembrane region" description="Helical" evidence="2">
    <location>
        <begin position="307"/>
        <end position="336"/>
    </location>
</feature>
<feature type="transmembrane region" description="Helical" evidence="2">
    <location>
        <begin position="255"/>
        <end position="287"/>
    </location>
</feature>
<proteinExistence type="predicted"/>
<keyword evidence="2" id="KW-0812">Transmembrane</keyword>
<evidence type="ECO:0000313" key="3">
    <source>
        <dbReference type="EMBL" id="TCW40157.1"/>
    </source>
</evidence>
<dbReference type="RefSeq" id="WP_123141325.1">
    <property type="nucleotide sequence ID" value="NZ_NRRH01000023.1"/>
</dbReference>
<evidence type="ECO:0000313" key="4">
    <source>
        <dbReference type="Proteomes" id="UP000295247"/>
    </source>
</evidence>
<feature type="region of interest" description="Disordered" evidence="1">
    <location>
        <begin position="132"/>
        <end position="159"/>
    </location>
</feature>
<dbReference type="AlphaFoldDB" id="A0A4R4AL52"/>
<protein>
    <submittedName>
        <fullName evidence="3">Putative membrane protein</fullName>
    </submittedName>
</protein>
<evidence type="ECO:0000256" key="2">
    <source>
        <dbReference type="SAM" id="Phobius"/>
    </source>
</evidence>
<dbReference type="EMBL" id="SMDC01000001">
    <property type="protein sequence ID" value="TCW40157.1"/>
    <property type="molecule type" value="Genomic_DNA"/>
</dbReference>